<dbReference type="KEGG" id="phm:PSMK_07960"/>
<dbReference type="GO" id="GO:0009252">
    <property type="term" value="P:peptidoglycan biosynthetic process"/>
    <property type="evidence" value="ECO:0007669"/>
    <property type="project" value="UniProtKB-KW"/>
</dbReference>
<evidence type="ECO:0000313" key="18">
    <source>
        <dbReference type="Proteomes" id="UP000007881"/>
    </source>
</evidence>
<dbReference type="InterPro" id="IPR001182">
    <property type="entry name" value="FtsW/RodA"/>
</dbReference>
<reference evidence="17 18" key="1">
    <citation type="submission" date="2012-02" db="EMBL/GenBank/DDBJ databases">
        <title>Complete genome sequence of Phycisphaera mikurensis NBRC 102666.</title>
        <authorList>
            <person name="Ankai A."/>
            <person name="Hosoyama A."/>
            <person name="Terui Y."/>
            <person name="Sekine M."/>
            <person name="Fukai R."/>
            <person name="Kato Y."/>
            <person name="Nakamura S."/>
            <person name="Yamada-Narita S."/>
            <person name="Kawakoshi A."/>
            <person name="Fukunaga Y."/>
            <person name="Yamazaki S."/>
            <person name="Fujita N."/>
        </authorList>
    </citation>
    <scope>NUCLEOTIDE SEQUENCE [LARGE SCALE GENOMIC DNA]</scope>
    <source>
        <strain evidence="18">NBRC 102666 / KCTC 22515 / FYK2301M01</strain>
    </source>
</reference>
<evidence type="ECO:0000313" key="17">
    <source>
        <dbReference type="EMBL" id="BAM02955.1"/>
    </source>
</evidence>
<comment type="subcellular location">
    <subcellularLocation>
        <location evidence="1">Membrane</location>
        <topology evidence="1">Multi-pass membrane protein</topology>
    </subcellularLocation>
</comment>
<dbReference type="Proteomes" id="UP000007881">
    <property type="component" value="Chromosome"/>
</dbReference>
<dbReference type="GO" id="GO:0051301">
    <property type="term" value="P:cell division"/>
    <property type="evidence" value="ECO:0007669"/>
    <property type="project" value="InterPro"/>
</dbReference>
<evidence type="ECO:0000256" key="14">
    <source>
        <dbReference type="ARBA" id="ARBA00044770"/>
    </source>
</evidence>
<comment type="catalytic activity">
    <reaction evidence="15">
        <text>[GlcNAc-(1-&gt;4)-Mur2Ac(oyl-L-Ala-gamma-D-Glu-L-Lys-D-Ala-D-Ala)](n)-di-trans,octa-cis-undecaprenyl diphosphate + beta-D-GlcNAc-(1-&gt;4)-Mur2Ac(oyl-L-Ala-gamma-D-Glu-L-Lys-D-Ala-D-Ala)-di-trans,octa-cis-undecaprenyl diphosphate = [GlcNAc-(1-&gt;4)-Mur2Ac(oyl-L-Ala-gamma-D-Glu-L-Lys-D-Ala-D-Ala)](n+1)-di-trans,octa-cis-undecaprenyl diphosphate + di-trans,octa-cis-undecaprenyl diphosphate + H(+)</text>
        <dbReference type="Rhea" id="RHEA:23708"/>
        <dbReference type="Rhea" id="RHEA-COMP:9602"/>
        <dbReference type="Rhea" id="RHEA-COMP:9603"/>
        <dbReference type="ChEBI" id="CHEBI:15378"/>
        <dbReference type="ChEBI" id="CHEBI:58405"/>
        <dbReference type="ChEBI" id="CHEBI:60033"/>
        <dbReference type="ChEBI" id="CHEBI:78435"/>
        <dbReference type="EC" id="2.4.99.28"/>
    </reaction>
</comment>
<gene>
    <name evidence="17" type="ordered locus">PSMK_07960</name>
</gene>
<evidence type="ECO:0000256" key="7">
    <source>
        <dbReference type="ARBA" id="ARBA00022989"/>
    </source>
</evidence>
<dbReference type="GO" id="GO:0015648">
    <property type="term" value="F:lipid-linked peptidoglycan transporter activity"/>
    <property type="evidence" value="ECO:0007669"/>
    <property type="project" value="TreeGrafter"/>
</dbReference>
<keyword evidence="8 16" id="KW-0472">Membrane</keyword>
<evidence type="ECO:0000256" key="15">
    <source>
        <dbReference type="ARBA" id="ARBA00049902"/>
    </source>
</evidence>
<evidence type="ECO:0000256" key="3">
    <source>
        <dbReference type="ARBA" id="ARBA00022679"/>
    </source>
</evidence>
<organism evidence="17 18">
    <name type="scientific">Phycisphaera mikurensis (strain NBRC 102666 / KCTC 22515 / FYK2301M01)</name>
    <dbReference type="NCBI Taxonomy" id="1142394"/>
    <lineage>
        <taxon>Bacteria</taxon>
        <taxon>Pseudomonadati</taxon>
        <taxon>Planctomycetota</taxon>
        <taxon>Phycisphaerae</taxon>
        <taxon>Phycisphaerales</taxon>
        <taxon>Phycisphaeraceae</taxon>
        <taxon>Phycisphaera</taxon>
    </lineage>
</organism>
<feature type="transmembrane region" description="Helical" evidence="16">
    <location>
        <begin position="346"/>
        <end position="369"/>
    </location>
</feature>
<evidence type="ECO:0000256" key="6">
    <source>
        <dbReference type="ARBA" id="ARBA00022984"/>
    </source>
</evidence>
<dbReference type="GO" id="GO:0008955">
    <property type="term" value="F:peptidoglycan glycosyltransferase activity"/>
    <property type="evidence" value="ECO:0007669"/>
    <property type="project" value="UniProtKB-EC"/>
</dbReference>
<evidence type="ECO:0000256" key="8">
    <source>
        <dbReference type="ARBA" id="ARBA00023136"/>
    </source>
</evidence>
<keyword evidence="3" id="KW-0808">Transferase</keyword>
<keyword evidence="18" id="KW-1185">Reference proteome</keyword>
<dbReference type="GO" id="GO:0032153">
    <property type="term" value="C:cell division site"/>
    <property type="evidence" value="ECO:0007669"/>
    <property type="project" value="TreeGrafter"/>
</dbReference>
<feature type="transmembrane region" description="Helical" evidence="16">
    <location>
        <begin position="113"/>
        <end position="133"/>
    </location>
</feature>
<evidence type="ECO:0000256" key="12">
    <source>
        <dbReference type="ARBA" id="ARBA00041185"/>
    </source>
</evidence>
<evidence type="ECO:0000256" key="13">
    <source>
        <dbReference type="ARBA" id="ARBA00041418"/>
    </source>
</evidence>
<dbReference type="eggNOG" id="COG0772">
    <property type="taxonomic scope" value="Bacteria"/>
</dbReference>
<keyword evidence="5" id="KW-0133">Cell shape</keyword>
<feature type="transmembrane region" description="Helical" evidence="16">
    <location>
        <begin position="375"/>
        <end position="400"/>
    </location>
</feature>
<dbReference type="Pfam" id="PF01098">
    <property type="entry name" value="FTSW_RODA_SPOVE"/>
    <property type="match status" value="1"/>
</dbReference>
<dbReference type="STRING" id="1142394.PSMK_07960"/>
<evidence type="ECO:0000256" key="11">
    <source>
        <dbReference type="ARBA" id="ARBA00038053"/>
    </source>
</evidence>
<dbReference type="EMBL" id="AP012338">
    <property type="protein sequence ID" value="BAM02955.1"/>
    <property type="molecule type" value="Genomic_DNA"/>
</dbReference>
<comment type="similarity">
    <text evidence="11">Belongs to the SEDS family. FtsW subfamily.</text>
</comment>
<keyword evidence="6" id="KW-0573">Peptidoglycan synthesis</keyword>
<name>I0ICG7_PHYMF</name>
<dbReference type="PANTHER" id="PTHR30474">
    <property type="entry name" value="CELL CYCLE PROTEIN"/>
    <property type="match status" value="1"/>
</dbReference>
<evidence type="ECO:0000256" key="5">
    <source>
        <dbReference type="ARBA" id="ARBA00022960"/>
    </source>
</evidence>
<sequence length="428" mass="43825">MAAAAGLLVIGVVMVRSAGMEVVGHDRSAGEPAVPAELPFAEHLGAPVAHVAGAAWETGRGALGLDEQGGERHLLYAALAIAAMLLGSRLDVEKLAGPRVRAGDAGSGAARRPPVLLLLALTLAIGCVALTFVPGLSRSVNGSSRWLWVGPISFQPSELVKWTLVPALAWWCAARGPAMKRFGSGLLPALALLAVAAGMVLLEDLGTGVLIGGVALALLLAGGARWWHLGLLAPLIGVAVAGAIATSPYRVRRLTAFLDPWADPRGTGYHPIQSLAAFADGGLFGRGLGNGTQKFHLPEDTTDFIFPIFAQELGIAGAAVLVGLYLLVLWIGLSVAAERPRAFPRLFALGVLATIGAQAATNLAVTTVVVPTKGIALPLVSAGGTGWVLTAFMIGLVAGLEREGGHERGREAPVNRETPPVAAGAVAV</sequence>
<keyword evidence="2" id="KW-0328">Glycosyltransferase</keyword>
<evidence type="ECO:0000256" key="9">
    <source>
        <dbReference type="ARBA" id="ARBA00032370"/>
    </source>
</evidence>
<dbReference type="AlphaFoldDB" id="I0ICG7"/>
<keyword evidence="4 16" id="KW-0812">Transmembrane</keyword>
<keyword evidence="7 16" id="KW-1133">Transmembrane helix</keyword>
<feature type="transmembrane region" description="Helical" evidence="16">
    <location>
        <begin position="313"/>
        <end position="334"/>
    </location>
</feature>
<feature type="transmembrane region" description="Helical" evidence="16">
    <location>
        <begin position="231"/>
        <end position="251"/>
    </location>
</feature>
<evidence type="ECO:0000256" key="10">
    <source>
        <dbReference type="ARBA" id="ARBA00033270"/>
    </source>
</evidence>
<evidence type="ECO:0000256" key="2">
    <source>
        <dbReference type="ARBA" id="ARBA00022676"/>
    </source>
</evidence>
<evidence type="ECO:0000256" key="4">
    <source>
        <dbReference type="ARBA" id="ARBA00022692"/>
    </source>
</evidence>
<evidence type="ECO:0000256" key="16">
    <source>
        <dbReference type="SAM" id="Phobius"/>
    </source>
</evidence>
<accession>I0ICG7</accession>
<proteinExistence type="inferred from homology"/>
<dbReference type="PANTHER" id="PTHR30474:SF2">
    <property type="entry name" value="PEPTIDOGLYCAN GLYCOSYLTRANSFERASE FTSW-RELATED"/>
    <property type="match status" value="1"/>
</dbReference>
<protein>
    <recommendedName>
        <fullName evidence="12">Probable peptidoglycan glycosyltransferase FtsW</fullName>
        <ecNumber evidence="14">2.4.99.28</ecNumber>
    </recommendedName>
    <alternativeName>
        <fullName evidence="13">Cell division protein FtsW</fullName>
    </alternativeName>
    <alternativeName>
        <fullName evidence="10">Cell wall polymerase</fullName>
    </alternativeName>
    <alternativeName>
        <fullName evidence="9">Peptidoglycan polymerase</fullName>
    </alternativeName>
</protein>
<dbReference type="HOGENOM" id="CLU_029243_1_0_0"/>
<dbReference type="EC" id="2.4.99.28" evidence="14"/>
<feature type="transmembrane region" description="Helical" evidence="16">
    <location>
        <begin position="208"/>
        <end position="224"/>
    </location>
</feature>
<evidence type="ECO:0000256" key="1">
    <source>
        <dbReference type="ARBA" id="ARBA00004141"/>
    </source>
</evidence>
<dbReference type="GO" id="GO:0008360">
    <property type="term" value="P:regulation of cell shape"/>
    <property type="evidence" value="ECO:0007669"/>
    <property type="project" value="UniProtKB-KW"/>
</dbReference>
<dbReference type="GO" id="GO:0005886">
    <property type="term" value="C:plasma membrane"/>
    <property type="evidence" value="ECO:0007669"/>
    <property type="project" value="TreeGrafter"/>
</dbReference>
<feature type="transmembrane region" description="Helical" evidence="16">
    <location>
        <begin position="185"/>
        <end position="202"/>
    </location>
</feature>